<dbReference type="KEGG" id="afx:JZ786_24520"/>
<name>A0A9X7Z8G5_9BACL</name>
<evidence type="ECO:0000313" key="2">
    <source>
        <dbReference type="Proteomes" id="UP000663505"/>
    </source>
</evidence>
<dbReference type="RefSeq" id="WP_206659435.1">
    <property type="nucleotide sequence ID" value="NZ_CP071183.1"/>
</dbReference>
<dbReference type="InterPro" id="IPR013321">
    <property type="entry name" value="Arc_rbn_hlx_hlx"/>
</dbReference>
<dbReference type="EMBL" id="CP071183">
    <property type="protein sequence ID" value="QSO50134.1"/>
    <property type="molecule type" value="Genomic_DNA"/>
</dbReference>
<dbReference type="GO" id="GO:0006355">
    <property type="term" value="P:regulation of DNA-templated transcription"/>
    <property type="evidence" value="ECO:0007669"/>
    <property type="project" value="InterPro"/>
</dbReference>
<reference evidence="1 2" key="1">
    <citation type="submission" date="2021-02" db="EMBL/GenBank/DDBJ databases">
        <title>Alicyclobacillus curvatus sp. nov. and Alicyclobacillus mengziensis sp. nov., two acidophilic bacteria isolated from acid mine drainage.</title>
        <authorList>
            <person name="Huang Y."/>
        </authorList>
    </citation>
    <scope>NUCLEOTIDE SEQUENCE [LARGE SCALE GENOMIC DNA]</scope>
    <source>
        <strain evidence="1 2">S30H14</strain>
        <plasmid evidence="1 2">unnamed</plasmid>
    </source>
</reference>
<organism evidence="1 2">
    <name type="scientific">Alicyclobacillus mengziensis</name>
    <dbReference type="NCBI Taxonomy" id="2931921"/>
    <lineage>
        <taxon>Bacteria</taxon>
        <taxon>Bacillati</taxon>
        <taxon>Bacillota</taxon>
        <taxon>Bacilli</taxon>
        <taxon>Bacillales</taxon>
        <taxon>Alicyclobacillaceae</taxon>
        <taxon>Alicyclobacillus</taxon>
    </lineage>
</organism>
<keyword evidence="1" id="KW-0614">Plasmid</keyword>
<dbReference type="Proteomes" id="UP000663505">
    <property type="component" value="Plasmid unnamed"/>
</dbReference>
<accession>A0A9X7Z8G5</accession>
<dbReference type="SUPFAM" id="SSF47598">
    <property type="entry name" value="Ribbon-helix-helix"/>
    <property type="match status" value="1"/>
</dbReference>
<keyword evidence="2" id="KW-1185">Reference proteome</keyword>
<dbReference type="Gene3D" id="1.10.1220.10">
    <property type="entry name" value="Met repressor-like"/>
    <property type="match status" value="1"/>
</dbReference>
<evidence type="ECO:0000313" key="1">
    <source>
        <dbReference type="EMBL" id="QSO50134.1"/>
    </source>
</evidence>
<dbReference type="InterPro" id="IPR010985">
    <property type="entry name" value="Ribbon_hlx_hlx"/>
</dbReference>
<gene>
    <name evidence="1" type="ORF">JZ786_24520</name>
</gene>
<sequence>MPNRVWPVWFPKNLRRDFKVYCAKEEKKIKNVIDDVLRGYRDEVKAGNRPLVDEYIREISPPDDNWVSWGIIIESDLYKDLKKMSVDADEHLYAMVTSGLYTFMRDNGILGLAD</sequence>
<dbReference type="AlphaFoldDB" id="A0A9X7Z8G5"/>
<geneLocation type="plasmid" evidence="1 2">
    <name>unnamed</name>
</geneLocation>
<proteinExistence type="predicted"/>
<protein>
    <submittedName>
        <fullName evidence="1">Uncharacterized protein</fullName>
    </submittedName>
</protein>